<dbReference type="PATRIC" id="fig|1286631.3.peg.1332"/>
<keyword evidence="3 8" id="KW-0808">Transferase</keyword>
<dbReference type="GO" id="GO:0004856">
    <property type="term" value="F:D-xylulokinase activity"/>
    <property type="evidence" value="ECO:0007669"/>
    <property type="project" value="UniProtKB-UniRule"/>
</dbReference>
<proteinExistence type="inferred from homology"/>
<keyword evidence="6 8" id="KW-0067">ATP-binding</keyword>
<comment type="function">
    <text evidence="8">Catalyzes the phosphorylation of D-xylulose to D-xylulose 5-phosphate.</text>
</comment>
<dbReference type="InterPro" id="IPR050406">
    <property type="entry name" value="FGGY_Carb_Kinase"/>
</dbReference>
<evidence type="ECO:0000256" key="2">
    <source>
        <dbReference type="ARBA" id="ARBA00022629"/>
    </source>
</evidence>
<evidence type="ECO:0000256" key="6">
    <source>
        <dbReference type="ARBA" id="ARBA00022840"/>
    </source>
</evidence>
<dbReference type="CDD" id="cd07808">
    <property type="entry name" value="ASKHA_NBD_FGGY_EcXK-like"/>
    <property type="match status" value="1"/>
</dbReference>
<evidence type="ECO:0000259" key="10">
    <source>
        <dbReference type="Pfam" id="PF00370"/>
    </source>
</evidence>
<gene>
    <name evidence="8 9" type="primary">xylB</name>
    <name evidence="12" type="ORF">X805_13500</name>
</gene>
<comment type="similarity">
    <text evidence="1 8 9">Belongs to the FGGY kinase family.</text>
</comment>
<evidence type="ECO:0000256" key="4">
    <source>
        <dbReference type="ARBA" id="ARBA00022741"/>
    </source>
</evidence>
<evidence type="ECO:0000256" key="1">
    <source>
        <dbReference type="ARBA" id="ARBA00009156"/>
    </source>
</evidence>
<dbReference type="EMBL" id="AZRA01000032">
    <property type="protein sequence ID" value="KDB52988.1"/>
    <property type="molecule type" value="Genomic_DNA"/>
</dbReference>
<evidence type="ECO:0000313" key="12">
    <source>
        <dbReference type="EMBL" id="KDB52988.1"/>
    </source>
</evidence>
<dbReference type="InterPro" id="IPR006000">
    <property type="entry name" value="Xylulokinase"/>
</dbReference>
<dbReference type="SUPFAM" id="SSF53067">
    <property type="entry name" value="Actin-like ATPase domain"/>
    <property type="match status" value="2"/>
</dbReference>
<dbReference type="GO" id="GO:0005998">
    <property type="term" value="P:xylulose catabolic process"/>
    <property type="evidence" value="ECO:0007669"/>
    <property type="project" value="UniProtKB-UniRule"/>
</dbReference>
<dbReference type="GO" id="GO:0005524">
    <property type="term" value="F:ATP binding"/>
    <property type="evidence" value="ECO:0007669"/>
    <property type="project" value="UniProtKB-UniRule"/>
</dbReference>
<reference evidence="12 13" key="1">
    <citation type="journal article" date="2014" name="FEMS Microbiol. Ecol.">
        <title>Sphaerotilus natans encrusted with nanoball-shaped Fe(III) oxide minerals formed by nitrate-reducing mixotrophic Fe(II) oxidation.</title>
        <authorList>
            <person name="Park S."/>
            <person name="Kim D.H."/>
            <person name="Lee J.H."/>
            <person name="Hur H.G."/>
        </authorList>
    </citation>
    <scope>NUCLEOTIDE SEQUENCE [LARGE SCALE GENOMIC DNA]</scope>
    <source>
        <strain evidence="12 13">DSM 6575</strain>
    </source>
</reference>
<dbReference type="HAMAP" id="MF_02220">
    <property type="entry name" value="XylB"/>
    <property type="match status" value="1"/>
</dbReference>
<evidence type="ECO:0000256" key="9">
    <source>
        <dbReference type="RuleBase" id="RU364073"/>
    </source>
</evidence>
<evidence type="ECO:0000256" key="8">
    <source>
        <dbReference type="HAMAP-Rule" id="MF_02220"/>
    </source>
</evidence>
<dbReference type="Proteomes" id="UP000026714">
    <property type="component" value="Unassembled WGS sequence"/>
</dbReference>
<keyword evidence="7 8" id="KW-0119">Carbohydrate metabolism</keyword>
<dbReference type="InterPro" id="IPR018484">
    <property type="entry name" value="FGGY_N"/>
</dbReference>
<comment type="caution">
    <text evidence="12">The sequence shown here is derived from an EMBL/GenBank/DDBJ whole genome shotgun (WGS) entry which is preliminary data.</text>
</comment>
<name>A0A059KPF5_9BURK</name>
<dbReference type="InterPro" id="IPR018483">
    <property type="entry name" value="Carb_kinase_FGGY_CS"/>
</dbReference>
<accession>A0A059KPF5</accession>
<dbReference type="AlphaFoldDB" id="A0A059KPF5"/>
<dbReference type="NCBIfam" id="TIGR01312">
    <property type="entry name" value="XylB"/>
    <property type="match status" value="1"/>
</dbReference>
<comment type="catalytic activity">
    <reaction evidence="8 9">
        <text>D-xylulose + ATP = D-xylulose 5-phosphate + ADP + H(+)</text>
        <dbReference type="Rhea" id="RHEA:10964"/>
        <dbReference type="ChEBI" id="CHEBI:15378"/>
        <dbReference type="ChEBI" id="CHEBI:17140"/>
        <dbReference type="ChEBI" id="CHEBI:30616"/>
        <dbReference type="ChEBI" id="CHEBI:57737"/>
        <dbReference type="ChEBI" id="CHEBI:456216"/>
        <dbReference type="EC" id="2.7.1.17"/>
    </reaction>
</comment>
<dbReference type="eggNOG" id="COG1070">
    <property type="taxonomic scope" value="Bacteria"/>
</dbReference>
<sequence length="494" mass="52008">MSTSPLYLGLDLGTSGIKFVLLDTGHQVVASLDEPLTLQQPRPLWREQHPADWWAATERGMARLRTQHAEALARVRAIGLSGQMHGAVLMDAAGAVLRPAILWNDGRSGAECAELEAACPRLHAIAGNLAMPGFTAPKLLWVRRHEPEVFAQTATVLLPKDWLRFMLTDERVGEMSDAAGTLWLDVAERRWSAEVLAACGLTEAQMPRLVEGSAVSGRLKPDLAARWGLPAGVIVAGGGGDNAASAVGIGAVRPGEGFVSLGTSGVIFLTSDRFRPNPASAMHAFCHALPGTWHQMSVMLSAANGLSWVTRLVGAASEAALLEQVAQMTPSQRERAPLFLPYLNGERTPHNNPHAQGSFFGLSNEHDAAALGWSVIEGVSFGLLDGWHALGVQPGEVASLTLVGGGARSGLWAQLLADAIGVPMVTRHGGEAGGALGAARLAWLADGGTLDAVCPAPEIAATFSPDPAETARLAARHARFRALYRAVEGLFPAG</sequence>
<evidence type="ECO:0000256" key="3">
    <source>
        <dbReference type="ARBA" id="ARBA00022679"/>
    </source>
</evidence>
<feature type="domain" description="Carbohydrate kinase FGGY C-terminal" evidence="11">
    <location>
        <begin position="258"/>
        <end position="444"/>
    </location>
</feature>
<evidence type="ECO:0000259" key="11">
    <source>
        <dbReference type="Pfam" id="PF02782"/>
    </source>
</evidence>
<dbReference type="PROSITE" id="PS00933">
    <property type="entry name" value="FGGY_KINASES_1"/>
    <property type="match status" value="1"/>
</dbReference>
<evidence type="ECO:0000313" key="13">
    <source>
        <dbReference type="Proteomes" id="UP000026714"/>
    </source>
</evidence>
<dbReference type="InterPro" id="IPR018485">
    <property type="entry name" value="FGGY_C"/>
</dbReference>
<evidence type="ECO:0000256" key="7">
    <source>
        <dbReference type="ARBA" id="ARBA00023277"/>
    </source>
</evidence>
<feature type="active site" description="Proton acceptor" evidence="8">
    <location>
        <position position="241"/>
    </location>
</feature>
<dbReference type="InterPro" id="IPR043129">
    <property type="entry name" value="ATPase_NBD"/>
</dbReference>
<dbReference type="GO" id="GO:0042732">
    <property type="term" value="P:D-xylose metabolic process"/>
    <property type="evidence" value="ECO:0007669"/>
    <property type="project" value="UniProtKB-KW"/>
</dbReference>
<keyword evidence="4 8" id="KW-0547">Nucleotide-binding</keyword>
<dbReference type="PIRSF" id="PIRSF000538">
    <property type="entry name" value="GlpK"/>
    <property type="match status" value="1"/>
</dbReference>
<dbReference type="Pfam" id="PF02782">
    <property type="entry name" value="FGGY_C"/>
    <property type="match status" value="1"/>
</dbReference>
<keyword evidence="5 8" id="KW-0418">Kinase</keyword>
<evidence type="ECO:0000256" key="5">
    <source>
        <dbReference type="ARBA" id="ARBA00022777"/>
    </source>
</evidence>
<feature type="site" description="Important for activity" evidence="8">
    <location>
        <position position="11"/>
    </location>
</feature>
<organism evidence="12 13">
    <name type="scientific">Sphaerotilus natans subsp. natans DSM 6575</name>
    <dbReference type="NCBI Taxonomy" id="1286631"/>
    <lineage>
        <taxon>Bacteria</taxon>
        <taxon>Pseudomonadati</taxon>
        <taxon>Pseudomonadota</taxon>
        <taxon>Betaproteobacteria</taxon>
        <taxon>Burkholderiales</taxon>
        <taxon>Sphaerotilaceae</taxon>
        <taxon>Sphaerotilus</taxon>
    </lineage>
</organism>
<dbReference type="PANTHER" id="PTHR43095:SF6">
    <property type="entry name" value="XYLULOSE KINASE"/>
    <property type="match status" value="1"/>
</dbReference>
<feature type="binding site" evidence="8">
    <location>
        <begin position="84"/>
        <end position="85"/>
    </location>
    <ligand>
        <name>substrate</name>
    </ligand>
</feature>
<dbReference type="STRING" id="34103.SAMN05421778_102307"/>
<dbReference type="Pfam" id="PF00370">
    <property type="entry name" value="FGGY_N"/>
    <property type="match status" value="1"/>
</dbReference>
<dbReference type="PANTHER" id="PTHR43095">
    <property type="entry name" value="SUGAR KINASE"/>
    <property type="match status" value="1"/>
</dbReference>
<keyword evidence="2 8" id="KW-0859">Xylose metabolism</keyword>
<feature type="domain" description="Carbohydrate kinase FGGY N-terminal" evidence="10">
    <location>
        <begin position="6"/>
        <end position="248"/>
    </location>
</feature>
<protein>
    <recommendedName>
        <fullName evidence="8 9">Xylulose kinase</fullName>
        <shortName evidence="8 9">Xylulokinase</shortName>
        <ecNumber evidence="8 9">2.7.1.17</ecNumber>
    </recommendedName>
</protein>
<keyword evidence="13" id="KW-1185">Reference proteome</keyword>
<dbReference type="InterPro" id="IPR000577">
    <property type="entry name" value="Carb_kinase_FGGY"/>
</dbReference>
<dbReference type="EC" id="2.7.1.17" evidence="8 9"/>
<dbReference type="Gene3D" id="3.30.420.40">
    <property type="match status" value="2"/>
</dbReference>